<keyword evidence="2" id="KW-1185">Reference proteome</keyword>
<protein>
    <submittedName>
        <fullName evidence="3">Uncharacterized protein</fullName>
    </submittedName>
</protein>
<evidence type="ECO:0000256" key="1">
    <source>
        <dbReference type="SAM" id="MobiDB-lite"/>
    </source>
</evidence>
<organism evidence="2 3">
    <name type="scientific">Romanomermis culicivorax</name>
    <name type="common">Nematode worm</name>
    <dbReference type="NCBI Taxonomy" id="13658"/>
    <lineage>
        <taxon>Eukaryota</taxon>
        <taxon>Metazoa</taxon>
        <taxon>Ecdysozoa</taxon>
        <taxon>Nematoda</taxon>
        <taxon>Enoplea</taxon>
        <taxon>Dorylaimia</taxon>
        <taxon>Mermithida</taxon>
        <taxon>Mermithoidea</taxon>
        <taxon>Mermithidae</taxon>
        <taxon>Romanomermis</taxon>
    </lineage>
</organism>
<reference evidence="3" key="1">
    <citation type="submission" date="2022-11" db="UniProtKB">
        <authorList>
            <consortium name="WormBaseParasite"/>
        </authorList>
    </citation>
    <scope>IDENTIFICATION</scope>
</reference>
<dbReference type="AlphaFoldDB" id="A0A915KVP6"/>
<evidence type="ECO:0000313" key="3">
    <source>
        <dbReference type="WBParaSite" id="nRc.2.0.1.t42870-RA"/>
    </source>
</evidence>
<proteinExistence type="predicted"/>
<feature type="region of interest" description="Disordered" evidence="1">
    <location>
        <begin position="1"/>
        <end position="25"/>
    </location>
</feature>
<accession>A0A915KVP6</accession>
<dbReference type="Proteomes" id="UP000887565">
    <property type="component" value="Unplaced"/>
</dbReference>
<evidence type="ECO:0000313" key="2">
    <source>
        <dbReference type="Proteomes" id="UP000887565"/>
    </source>
</evidence>
<name>A0A915KVP6_ROMCU</name>
<feature type="compositionally biased region" description="Basic and acidic residues" evidence="1">
    <location>
        <begin position="16"/>
        <end position="25"/>
    </location>
</feature>
<dbReference type="WBParaSite" id="nRc.2.0.1.t42870-RA">
    <property type="protein sequence ID" value="nRc.2.0.1.t42870-RA"/>
    <property type="gene ID" value="nRc.2.0.1.g42870"/>
</dbReference>
<sequence length="228" mass="25802">MGMQINTERTQKRREHKYEEAKARKAQTDQQLALIQQPGTSVQAQKEAEDEMWDLAILACLYNQWPGPTSLQTVAVQEFLAAIMLPLLDEQLAEIQQAIIQINNSNNYHFEVMQSQHCAFASYGNNSRQRLTSELWLQMEQSITQQGKYPELLDAMEQIQSMRHNGYERIANAIKDSYQVILPEKTTNPPVSETDLSAVVSTKLIKNVATNRDGSCGGGHCKIVYINS</sequence>